<evidence type="ECO:0000313" key="2">
    <source>
        <dbReference type="Proteomes" id="UP000183610"/>
    </source>
</evidence>
<comment type="caution">
    <text evidence="1">The sequence shown here is derived from an EMBL/GenBank/DDBJ whole genome shotgun (WGS) entry which is preliminary data.</text>
</comment>
<gene>
    <name evidence="1" type="ORF">SAMN05421782_10990</name>
</gene>
<reference evidence="1 2" key="1">
    <citation type="submission" date="2016-10" db="EMBL/GenBank/DDBJ databases">
        <authorList>
            <person name="Varghese N."/>
            <person name="Submissions S."/>
        </authorList>
    </citation>
    <scope>NUCLEOTIDE SEQUENCE [LARGE SCALE GENOMIC DNA]</scope>
    <source>
        <strain evidence="1 2">ATCC 49954</strain>
    </source>
</reference>
<organism evidence="1 2">
    <name type="scientific">Listeria ivanovii</name>
    <dbReference type="NCBI Taxonomy" id="1638"/>
    <lineage>
        <taxon>Bacteria</taxon>
        <taxon>Bacillati</taxon>
        <taxon>Bacillota</taxon>
        <taxon>Bacilli</taxon>
        <taxon>Bacillales</taxon>
        <taxon>Listeriaceae</taxon>
        <taxon>Listeria</taxon>
    </lineage>
</organism>
<proteinExistence type="predicted"/>
<name>A0AAX2DR22_LISIV</name>
<evidence type="ECO:0000313" key="1">
    <source>
        <dbReference type="EMBL" id="SDX00832.1"/>
    </source>
</evidence>
<protein>
    <submittedName>
        <fullName evidence="1">Uncharacterized protein</fullName>
    </submittedName>
</protein>
<dbReference type="AlphaFoldDB" id="A0AAX2DR22"/>
<dbReference type="Proteomes" id="UP000183610">
    <property type="component" value="Unassembled WGS sequence"/>
</dbReference>
<sequence>MSWYRHNETYRFVQPVGKQYSFQKGIHEMSEVD</sequence>
<dbReference type="EMBL" id="FNMX01000009">
    <property type="protein sequence ID" value="SDX00832.1"/>
    <property type="molecule type" value="Genomic_DNA"/>
</dbReference>
<accession>A0AAX2DR22</accession>